<comment type="similarity">
    <text evidence="17">Belongs to the cytochrome b5 family.</text>
</comment>
<evidence type="ECO:0000256" key="15">
    <source>
        <dbReference type="ARBA" id="ARBA00066458"/>
    </source>
</evidence>
<dbReference type="EC" id="1.1.2.3" evidence="15"/>
<dbReference type="InterPro" id="IPR037458">
    <property type="entry name" value="L-MDH/L-LDH_FMN-bd"/>
</dbReference>
<evidence type="ECO:0000256" key="13">
    <source>
        <dbReference type="ARBA" id="ARBA00061137"/>
    </source>
</evidence>
<dbReference type="InterPro" id="IPR001199">
    <property type="entry name" value="Cyt_B5-like_heme/steroid-bd"/>
</dbReference>
<dbReference type="GO" id="GO:0046872">
    <property type="term" value="F:metal ion binding"/>
    <property type="evidence" value="ECO:0007669"/>
    <property type="project" value="UniProtKB-UniRule"/>
</dbReference>
<dbReference type="OrthoDB" id="1925334at2759"/>
<comment type="similarity">
    <text evidence="13">In the C-terminal section; belongs to the FMN-dependent alpha-hydroxy acid dehydrogenase family.</text>
</comment>
<dbReference type="EMBL" id="KV460227">
    <property type="protein sequence ID" value="OBT96631.1"/>
    <property type="molecule type" value="Genomic_DNA"/>
</dbReference>
<dbReference type="FunFam" id="3.20.20.70:FF:000062">
    <property type="entry name" value="Cytochrome b2, mitochondrial, putative"/>
    <property type="match status" value="1"/>
</dbReference>
<evidence type="ECO:0000256" key="12">
    <source>
        <dbReference type="ARBA" id="ARBA00052399"/>
    </source>
</evidence>
<evidence type="ECO:0000256" key="9">
    <source>
        <dbReference type="ARBA" id="ARBA00023002"/>
    </source>
</evidence>
<reference evidence="22" key="2">
    <citation type="journal article" date="2018" name="Nat. Commun.">
        <title>Extreme sensitivity to ultraviolet light in the fungal pathogen causing white-nose syndrome of bats.</title>
        <authorList>
            <person name="Palmer J.M."/>
            <person name="Drees K.P."/>
            <person name="Foster J.T."/>
            <person name="Lindner D.L."/>
        </authorList>
    </citation>
    <scope>NUCLEOTIDE SEQUENCE [LARGE SCALE GENOMIC DNA]</scope>
    <source>
        <strain evidence="22">UAMH 10579</strain>
    </source>
</reference>
<name>A0A1B8GLB9_9PEZI</name>
<comment type="catalytic activity">
    <reaction evidence="12">
        <text>(S)-lactate + 2 Fe(III)-[cytochrome c] = 2 Fe(II)-[cytochrome c] + pyruvate + 2 H(+)</text>
        <dbReference type="Rhea" id="RHEA:19909"/>
        <dbReference type="Rhea" id="RHEA-COMP:10350"/>
        <dbReference type="Rhea" id="RHEA-COMP:14399"/>
        <dbReference type="ChEBI" id="CHEBI:15361"/>
        <dbReference type="ChEBI" id="CHEBI:15378"/>
        <dbReference type="ChEBI" id="CHEBI:16651"/>
        <dbReference type="ChEBI" id="CHEBI:29033"/>
        <dbReference type="ChEBI" id="CHEBI:29034"/>
        <dbReference type="EC" id="1.1.2.3"/>
    </reaction>
    <physiologicalReaction direction="left-to-right" evidence="12">
        <dbReference type="Rhea" id="RHEA:19910"/>
    </physiologicalReaction>
</comment>
<evidence type="ECO:0000256" key="7">
    <source>
        <dbReference type="ARBA" id="ARBA00022643"/>
    </source>
</evidence>
<reference evidence="21 22" key="1">
    <citation type="submission" date="2016-03" db="EMBL/GenBank/DDBJ databases">
        <title>Comparative genomics of Pseudogymnoascus destructans, the fungus causing white-nose syndrome of bats.</title>
        <authorList>
            <person name="Palmer J.M."/>
            <person name="Drees K.P."/>
            <person name="Foster J.T."/>
            <person name="Lindner D.L."/>
        </authorList>
    </citation>
    <scope>NUCLEOTIDE SEQUENCE [LARGE SCALE GENOMIC DNA]</scope>
    <source>
        <strain evidence="21 22">UAMH 10579</strain>
    </source>
</reference>
<comment type="cofactor">
    <cofactor evidence="1">
        <name>FMN</name>
        <dbReference type="ChEBI" id="CHEBI:58210"/>
    </cofactor>
</comment>
<keyword evidence="7" id="KW-0288">FMN</keyword>
<feature type="compositionally biased region" description="Basic and acidic residues" evidence="18">
    <location>
        <begin position="270"/>
        <end position="284"/>
    </location>
</feature>
<dbReference type="AlphaFoldDB" id="A0A1B8GLB9"/>
<protein>
    <recommendedName>
        <fullName evidence="16">L-lactate dehydrogenase (cytochrome)</fullName>
        <ecNumber evidence="15">1.1.2.3</ecNumber>
    </recommendedName>
</protein>
<dbReference type="InterPro" id="IPR036400">
    <property type="entry name" value="Cyt_B5-like_heme/steroid_sf"/>
</dbReference>
<evidence type="ECO:0000256" key="4">
    <source>
        <dbReference type="ARBA" id="ARBA00011881"/>
    </source>
</evidence>
<comment type="similarity">
    <text evidence="14">In the N-terminal section; belongs to the cytochrome b5 family.</text>
</comment>
<dbReference type="GO" id="GO:0020037">
    <property type="term" value="F:heme binding"/>
    <property type="evidence" value="ECO:0007669"/>
    <property type="project" value="UniProtKB-UniRule"/>
</dbReference>
<evidence type="ECO:0000256" key="1">
    <source>
        <dbReference type="ARBA" id="ARBA00001917"/>
    </source>
</evidence>
<accession>A0A1B8GLB9</accession>
<dbReference type="InterPro" id="IPR013785">
    <property type="entry name" value="Aldolase_TIM"/>
</dbReference>
<evidence type="ECO:0000313" key="21">
    <source>
        <dbReference type="EMBL" id="OBT96631.1"/>
    </source>
</evidence>
<comment type="cofactor">
    <cofactor evidence="2">
        <name>heme b</name>
        <dbReference type="ChEBI" id="CHEBI:60344"/>
    </cofactor>
</comment>
<dbReference type="STRING" id="342668.A0A1B8GLB9"/>
<evidence type="ECO:0000259" key="20">
    <source>
        <dbReference type="PROSITE" id="PS51349"/>
    </source>
</evidence>
<dbReference type="Pfam" id="PF00173">
    <property type="entry name" value="Cyt-b5"/>
    <property type="match status" value="1"/>
</dbReference>
<dbReference type="PROSITE" id="PS00191">
    <property type="entry name" value="CYTOCHROME_B5_1"/>
    <property type="match status" value="1"/>
</dbReference>
<proteinExistence type="inferred from homology"/>
<keyword evidence="22" id="KW-1185">Reference proteome</keyword>
<dbReference type="GeneID" id="28838705"/>
<evidence type="ECO:0000256" key="16">
    <source>
        <dbReference type="ARBA" id="ARBA00068515"/>
    </source>
</evidence>
<comment type="subunit">
    <text evidence="4">Homotetramer.</text>
</comment>
<dbReference type="InterPro" id="IPR037396">
    <property type="entry name" value="FMN_HAD"/>
</dbReference>
<dbReference type="GO" id="GO:0004460">
    <property type="term" value="F:L-lactate dehydrogenase (cytochrome) activity"/>
    <property type="evidence" value="ECO:0007669"/>
    <property type="project" value="UniProtKB-EC"/>
</dbReference>
<gene>
    <name evidence="21" type="ORF">VE01_05319</name>
</gene>
<evidence type="ECO:0000256" key="18">
    <source>
        <dbReference type="SAM" id="MobiDB-lite"/>
    </source>
</evidence>
<organism evidence="21 22">
    <name type="scientific">Pseudogymnoascus verrucosus</name>
    <dbReference type="NCBI Taxonomy" id="342668"/>
    <lineage>
        <taxon>Eukaryota</taxon>
        <taxon>Fungi</taxon>
        <taxon>Dikarya</taxon>
        <taxon>Ascomycota</taxon>
        <taxon>Pezizomycotina</taxon>
        <taxon>Leotiomycetes</taxon>
        <taxon>Thelebolales</taxon>
        <taxon>Thelebolaceae</taxon>
        <taxon>Pseudogymnoascus</taxon>
    </lineage>
</organism>
<keyword evidence="11" id="KW-0496">Mitochondrion</keyword>
<dbReference type="InterPro" id="IPR018506">
    <property type="entry name" value="Cyt_B5_heme-BS"/>
</dbReference>
<dbReference type="SUPFAM" id="SSF55856">
    <property type="entry name" value="Cytochrome b5-like heme/steroid binding domain"/>
    <property type="match status" value="1"/>
</dbReference>
<dbReference type="RefSeq" id="XP_018130364.1">
    <property type="nucleotide sequence ID" value="XM_018274784.2"/>
</dbReference>
<dbReference type="CDD" id="cd02922">
    <property type="entry name" value="FCB2_FMN"/>
    <property type="match status" value="1"/>
</dbReference>
<dbReference type="SMART" id="SM01117">
    <property type="entry name" value="Cyt-b5"/>
    <property type="match status" value="1"/>
</dbReference>
<dbReference type="GO" id="GO:0005758">
    <property type="term" value="C:mitochondrial intermembrane space"/>
    <property type="evidence" value="ECO:0007669"/>
    <property type="project" value="UniProtKB-SubCell"/>
</dbReference>
<evidence type="ECO:0000256" key="17">
    <source>
        <dbReference type="RuleBase" id="RU362121"/>
    </source>
</evidence>
<evidence type="ECO:0000256" key="14">
    <source>
        <dbReference type="ARBA" id="ARBA00061589"/>
    </source>
</evidence>
<evidence type="ECO:0000256" key="10">
    <source>
        <dbReference type="ARBA" id="ARBA00023004"/>
    </source>
</evidence>
<keyword evidence="8 17" id="KW-0479">Metal-binding</keyword>
<dbReference type="Proteomes" id="UP000091956">
    <property type="component" value="Unassembled WGS sequence"/>
</dbReference>
<evidence type="ECO:0000256" key="5">
    <source>
        <dbReference type="ARBA" id="ARBA00022617"/>
    </source>
</evidence>
<keyword evidence="5 17" id="KW-0349">Heme</keyword>
<evidence type="ECO:0000256" key="3">
    <source>
        <dbReference type="ARBA" id="ARBA00004569"/>
    </source>
</evidence>
<dbReference type="PRINTS" id="PR00363">
    <property type="entry name" value="CYTOCHROMEB5"/>
</dbReference>
<dbReference type="PANTHER" id="PTHR10578:SF82">
    <property type="entry name" value="CYTOCHROME B2, PUTATIVE (AFU_ORTHOLOGUE AFUA_1G07200)-RELATED"/>
    <property type="match status" value="1"/>
</dbReference>
<dbReference type="PROSITE" id="PS51349">
    <property type="entry name" value="FMN_HYDROXY_ACID_DH_2"/>
    <property type="match status" value="1"/>
</dbReference>
<dbReference type="Gene3D" id="3.20.20.70">
    <property type="entry name" value="Aldolase class I"/>
    <property type="match status" value="1"/>
</dbReference>
<evidence type="ECO:0000256" key="11">
    <source>
        <dbReference type="ARBA" id="ARBA00023128"/>
    </source>
</evidence>
<dbReference type="PANTHER" id="PTHR10578">
    <property type="entry name" value="S -2-HYDROXY-ACID OXIDASE-RELATED"/>
    <property type="match status" value="1"/>
</dbReference>
<feature type="domain" description="FMN hydroxy acid dehydrogenase" evidence="20">
    <location>
        <begin position="102"/>
        <end position="468"/>
    </location>
</feature>
<evidence type="ECO:0000256" key="8">
    <source>
        <dbReference type="ARBA" id="ARBA00022723"/>
    </source>
</evidence>
<dbReference type="SUPFAM" id="SSF51395">
    <property type="entry name" value="FMN-linked oxidoreductases"/>
    <property type="match status" value="1"/>
</dbReference>
<keyword evidence="6" id="KW-0285">Flavoprotein</keyword>
<comment type="subcellular location">
    <subcellularLocation>
        <location evidence="3">Mitochondrion intermembrane space</location>
    </subcellularLocation>
</comment>
<feature type="domain" description="Cytochrome b5 heme-binding" evidence="19">
    <location>
        <begin position="3"/>
        <end position="80"/>
    </location>
</feature>
<evidence type="ECO:0000313" key="22">
    <source>
        <dbReference type="Proteomes" id="UP000091956"/>
    </source>
</evidence>
<dbReference type="Gene3D" id="3.10.120.10">
    <property type="entry name" value="Cytochrome b5-like heme/steroid binding domain"/>
    <property type="match status" value="1"/>
</dbReference>
<keyword evidence="9" id="KW-0560">Oxidoreductase</keyword>
<dbReference type="InterPro" id="IPR000262">
    <property type="entry name" value="FMN-dep_DH"/>
</dbReference>
<dbReference type="Pfam" id="PF01070">
    <property type="entry name" value="FMN_dh"/>
    <property type="match status" value="1"/>
</dbReference>
<dbReference type="PROSITE" id="PS50255">
    <property type="entry name" value="CYTOCHROME_B5_2"/>
    <property type="match status" value="1"/>
</dbReference>
<evidence type="ECO:0000259" key="19">
    <source>
        <dbReference type="PROSITE" id="PS50255"/>
    </source>
</evidence>
<keyword evidence="10 17" id="KW-0408">Iron</keyword>
<evidence type="ECO:0000256" key="6">
    <source>
        <dbReference type="ARBA" id="ARBA00022630"/>
    </source>
</evidence>
<sequence length="485" mass="52577">MTDRSINASEVLKHNTSESCWVTLYGKVYDVTNFVDEHPGGRQSIMRLAGRDATEDFDLVHPKGTLEQNLPAEAYLGSVFLDTQEATTVAESNSSDSASEMVPLDQLLSIADLEKQASKQLKDKAWSYYYSASDDEISKRLNSESYKAILMRPRVFCDVETVSTEVKLLNTPFKLPIFIAPAAMGRLAHESGECGISDACGAHGVLQIISNNASYSLENIVENSAPGQVYGFQLYVQSDSRKSEDMIRRVNKLRHKIKFIVLTVDAPTPGKREQDERIKNKDYPSGHGAKPTKAPEAPAGGIGKALFAGTSGSLVWGKTLGWLRAHTDLPIVIKGIQTHEDACMAVRYAPQVQGIILSNHGGRACDTAPPALHTLLEIRKYCPEVLEKIEVWIDGGVQRGTDVVKALALGARGVGLGRAPLYGLSVGGAAGVSRMITILREEIETALRLLGVNSIAELSPKHVNTRALEALIYAGGANSDFTSKL</sequence>
<feature type="region of interest" description="Disordered" evidence="18">
    <location>
        <begin position="269"/>
        <end position="297"/>
    </location>
</feature>
<evidence type="ECO:0000256" key="2">
    <source>
        <dbReference type="ARBA" id="ARBA00001970"/>
    </source>
</evidence>